<dbReference type="InterPro" id="IPR016024">
    <property type="entry name" value="ARM-type_fold"/>
</dbReference>
<accession>A0A183HQH7</accession>
<evidence type="ECO:0000313" key="3">
    <source>
        <dbReference type="WBParaSite" id="OFLC_0000973801-mRNA-1"/>
    </source>
</evidence>
<proteinExistence type="predicted"/>
<evidence type="ECO:0000313" key="1">
    <source>
        <dbReference type="EMBL" id="VDO62883.1"/>
    </source>
</evidence>
<reference evidence="1 2" key="2">
    <citation type="submission" date="2018-11" db="EMBL/GenBank/DDBJ databases">
        <authorList>
            <consortium name="Pathogen Informatics"/>
        </authorList>
    </citation>
    <scope>NUCLEOTIDE SEQUENCE [LARGE SCALE GENOMIC DNA]</scope>
</reference>
<organism evidence="3">
    <name type="scientific">Onchocerca flexuosa</name>
    <dbReference type="NCBI Taxonomy" id="387005"/>
    <lineage>
        <taxon>Eukaryota</taxon>
        <taxon>Metazoa</taxon>
        <taxon>Ecdysozoa</taxon>
        <taxon>Nematoda</taxon>
        <taxon>Chromadorea</taxon>
        <taxon>Rhabditida</taxon>
        <taxon>Spirurina</taxon>
        <taxon>Spiruromorpha</taxon>
        <taxon>Filarioidea</taxon>
        <taxon>Onchocercidae</taxon>
        <taxon>Onchocerca</taxon>
    </lineage>
</organism>
<gene>
    <name evidence="1" type="ORF">OFLC_LOCUS9737</name>
</gene>
<dbReference type="EMBL" id="UZAJ01012271">
    <property type="protein sequence ID" value="VDO62883.1"/>
    <property type="molecule type" value="Genomic_DNA"/>
</dbReference>
<dbReference type="InterPro" id="IPR011989">
    <property type="entry name" value="ARM-like"/>
</dbReference>
<reference evidence="3" key="1">
    <citation type="submission" date="2016-06" db="UniProtKB">
        <authorList>
            <consortium name="WormBaseParasite"/>
        </authorList>
    </citation>
    <scope>IDENTIFICATION</scope>
</reference>
<sequence length="235" mass="26968">MSIFINVPSELREDLKMCLNLTPDLRPDATQFSKITYFNEPLIQLLNSLDSLCQMDYTQKMNFFKQLPQLLMKFPKRPLIQKILPQLCAEFIATELVPFILPSVFHIAGITNNDEFAAVILPQLIPIFTLERPYQILLLFLQNMDLLLEKTSDEAARKYLLPLICKALSSETVKIQELCLSIIPKVAKMIERQSMKTEVLPKLLQLIIDGGGVLTVRFIHFINMVCVLFLDLLNN</sequence>
<dbReference type="SUPFAM" id="SSF48371">
    <property type="entry name" value="ARM repeat"/>
    <property type="match status" value="1"/>
</dbReference>
<dbReference type="PANTHER" id="PTHR12984:SF6">
    <property type="entry name" value="SCY1-LIKE PROTEIN 2"/>
    <property type="match status" value="1"/>
</dbReference>
<dbReference type="STRING" id="387005.A0A183HQH7"/>
<keyword evidence="2" id="KW-1185">Reference proteome</keyword>
<dbReference type="AlphaFoldDB" id="A0A183HQH7"/>
<dbReference type="InterPro" id="IPR051177">
    <property type="entry name" value="CIK-Related_Protein"/>
</dbReference>
<dbReference type="WBParaSite" id="OFLC_0000973801-mRNA-1">
    <property type="protein sequence ID" value="OFLC_0000973801-mRNA-1"/>
    <property type="gene ID" value="OFLC_0000973801"/>
</dbReference>
<evidence type="ECO:0000313" key="2">
    <source>
        <dbReference type="Proteomes" id="UP000267606"/>
    </source>
</evidence>
<dbReference type="Gene3D" id="1.25.10.10">
    <property type="entry name" value="Leucine-rich Repeat Variant"/>
    <property type="match status" value="1"/>
</dbReference>
<protein>
    <submittedName>
        <fullName evidence="1 3">Uncharacterized protein</fullName>
    </submittedName>
</protein>
<name>A0A183HQH7_9BILA</name>
<dbReference type="Proteomes" id="UP000267606">
    <property type="component" value="Unassembled WGS sequence"/>
</dbReference>
<dbReference type="PANTHER" id="PTHR12984">
    <property type="entry name" value="SCY1-RELATED S/T PROTEIN KINASE-LIKE"/>
    <property type="match status" value="1"/>
</dbReference>